<evidence type="ECO:0000259" key="2">
    <source>
        <dbReference type="Pfam" id="PF09361"/>
    </source>
</evidence>
<dbReference type="RefSeq" id="WP_408156146.1">
    <property type="nucleotide sequence ID" value="NZ_JAQQCL010000026.1"/>
</dbReference>
<evidence type="ECO:0000313" key="4">
    <source>
        <dbReference type="Proteomes" id="UP001629392"/>
    </source>
</evidence>
<name>A0ABW9ELX1_9BURK</name>
<evidence type="ECO:0000313" key="3">
    <source>
        <dbReference type="EMBL" id="MFM0720067.1"/>
    </source>
</evidence>
<dbReference type="Proteomes" id="UP001629392">
    <property type="component" value="Unassembled WGS sequence"/>
</dbReference>
<dbReference type="Pfam" id="PF09361">
    <property type="entry name" value="Phasin_2"/>
    <property type="match status" value="1"/>
</dbReference>
<feature type="domain" description="Phasin" evidence="2">
    <location>
        <begin position="18"/>
        <end position="97"/>
    </location>
</feature>
<comment type="caution">
    <text evidence="3">The sequence shown here is derived from an EMBL/GenBank/DDBJ whole genome shotgun (WGS) entry which is preliminary data.</text>
</comment>
<dbReference type="EMBL" id="JAQQCL010000026">
    <property type="protein sequence ID" value="MFM0720067.1"/>
    <property type="molecule type" value="Genomic_DNA"/>
</dbReference>
<dbReference type="NCBIfam" id="TIGR01841">
    <property type="entry name" value="phasin"/>
    <property type="match status" value="1"/>
</dbReference>
<feature type="region of interest" description="Disordered" evidence="1">
    <location>
        <begin position="128"/>
        <end position="171"/>
    </location>
</feature>
<gene>
    <name evidence="3" type="primary">phaP</name>
    <name evidence="3" type="ORF">PQQ73_27485</name>
</gene>
<organism evidence="3 4">
    <name type="scientific">Paraburkholderia strydomiana</name>
    <dbReference type="NCBI Taxonomy" id="1245417"/>
    <lineage>
        <taxon>Bacteria</taxon>
        <taxon>Pseudomonadati</taxon>
        <taxon>Pseudomonadota</taxon>
        <taxon>Betaproteobacteria</taxon>
        <taxon>Burkholderiales</taxon>
        <taxon>Burkholderiaceae</taxon>
        <taxon>Paraburkholderia</taxon>
    </lineage>
</organism>
<reference evidence="3 4" key="1">
    <citation type="journal article" date="2024" name="Chem. Sci.">
        <title>Discovery of megapolipeptins by genome mining of a Burkholderiales bacteria collection.</title>
        <authorList>
            <person name="Paulo B.S."/>
            <person name="Recchia M.J.J."/>
            <person name="Lee S."/>
            <person name="Fergusson C.H."/>
            <person name="Romanowski S.B."/>
            <person name="Hernandez A."/>
            <person name="Krull N."/>
            <person name="Liu D.Y."/>
            <person name="Cavanagh H."/>
            <person name="Bos A."/>
            <person name="Gray C.A."/>
            <person name="Murphy B.T."/>
            <person name="Linington R.G."/>
            <person name="Eustaquio A.S."/>
        </authorList>
    </citation>
    <scope>NUCLEOTIDE SEQUENCE [LARGE SCALE GENOMIC DNA]</scope>
    <source>
        <strain evidence="3 4">RL17-350-BIC-E</strain>
    </source>
</reference>
<dbReference type="InterPro" id="IPR010127">
    <property type="entry name" value="Phasin_subfam-1"/>
</dbReference>
<evidence type="ECO:0000256" key="1">
    <source>
        <dbReference type="SAM" id="MobiDB-lite"/>
    </source>
</evidence>
<dbReference type="InterPro" id="IPR018968">
    <property type="entry name" value="Phasin"/>
</dbReference>
<proteinExistence type="predicted"/>
<protein>
    <submittedName>
        <fullName evidence="3">TIGR01841 family phasin</fullName>
    </submittedName>
</protein>
<keyword evidence="4" id="KW-1185">Reference proteome</keyword>
<accession>A0ABW9ELX1</accession>
<sequence>MMAQNFSGQWPGTVGDGFNTLVGVTTRYFDAFERLSALNLQAIRFGLAESQETLAHLCAAKSLPEMLSLPTLLAPAEFAQTLSYNRQFFEIVSDLQRGCALQAPLDAAGERRQADNLAGGLAARSRVPCDVPATPQTSATSAGAHASPATTTTEREIGQAEKPAILPMRTE</sequence>